<reference evidence="2 3" key="1">
    <citation type="journal article" date="2015" name="Genome Announc.">
        <title>Complete Genome Sequence of Sedimenticola thiotaurini Strain SIP-G1, a Polyphosphate- and Polyhydroxyalkanoate-Accumulating Sulfur-Oxidizing Gammaproteobacterium Isolated from Salt Marsh Sediments.</title>
        <authorList>
            <person name="Flood B.E."/>
            <person name="Jones D.S."/>
            <person name="Bailey J.V."/>
        </authorList>
    </citation>
    <scope>NUCLEOTIDE SEQUENCE [LARGE SCALE GENOMIC DNA]</scope>
    <source>
        <strain evidence="2 3">SIP-G1</strain>
    </source>
</reference>
<evidence type="ECO:0000256" key="1">
    <source>
        <dbReference type="SAM" id="Phobius"/>
    </source>
</evidence>
<dbReference type="OrthoDB" id="7066687at2"/>
<name>A0A0F7JX06_9GAMM</name>
<evidence type="ECO:0000313" key="3">
    <source>
        <dbReference type="Proteomes" id="UP000034410"/>
    </source>
</evidence>
<keyword evidence="1" id="KW-0472">Membrane</keyword>
<keyword evidence="1" id="KW-1133">Transmembrane helix</keyword>
<gene>
    <name evidence="2" type="ORF">AAY24_06850</name>
</gene>
<dbReference type="RefSeq" id="WP_046859058.1">
    <property type="nucleotide sequence ID" value="NZ_CP011412.1"/>
</dbReference>
<dbReference type="KEGG" id="seds:AAY24_06850"/>
<dbReference type="EMBL" id="CP011412">
    <property type="protein sequence ID" value="AKH20122.1"/>
    <property type="molecule type" value="Genomic_DNA"/>
</dbReference>
<organism evidence="2 3">
    <name type="scientific">Sedimenticola thiotaurini</name>
    <dbReference type="NCBI Taxonomy" id="1543721"/>
    <lineage>
        <taxon>Bacteria</taxon>
        <taxon>Pseudomonadati</taxon>
        <taxon>Pseudomonadota</taxon>
        <taxon>Gammaproteobacteria</taxon>
        <taxon>Chromatiales</taxon>
        <taxon>Sedimenticolaceae</taxon>
        <taxon>Sedimenticola</taxon>
    </lineage>
</organism>
<dbReference type="AlphaFoldDB" id="A0A0F7JX06"/>
<sequence>MDTSEFGFWAMLVFWGTALGSIALGISWARIKGRNPVRRAQLEKSLRRRLVAGEITPEEYDRRMAALPKDDRQH</sequence>
<evidence type="ECO:0008006" key="4">
    <source>
        <dbReference type="Google" id="ProtNLM"/>
    </source>
</evidence>
<dbReference type="Proteomes" id="UP000034410">
    <property type="component" value="Chromosome"/>
</dbReference>
<keyword evidence="1" id="KW-0812">Transmembrane</keyword>
<protein>
    <recommendedName>
        <fullName evidence="4">SHOCT domain-containing protein</fullName>
    </recommendedName>
</protein>
<evidence type="ECO:0000313" key="2">
    <source>
        <dbReference type="EMBL" id="AKH20122.1"/>
    </source>
</evidence>
<feature type="transmembrane region" description="Helical" evidence="1">
    <location>
        <begin position="6"/>
        <end position="29"/>
    </location>
</feature>
<keyword evidence="3" id="KW-1185">Reference proteome</keyword>
<proteinExistence type="predicted"/>
<accession>A0A0F7JX06</accession>